<comment type="subcellular location">
    <subcellularLocation>
        <location evidence="1">Cell outer membrane</location>
    </subcellularLocation>
</comment>
<evidence type="ECO:0000259" key="4">
    <source>
        <dbReference type="Pfam" id="PF13505"/>
    </source>
</evidence>
<evidence type="ECO:0000313" key="6">
    <source>
        <dbReference type="Proteomes" id="UP001595665"/>
    </source>
</evidence>
<dbReference type="Pfam" id="PF13505">
    <property type="entry name" value="OMP_b-brl"/>
    <property type="match status" value="1"/>
</dbReference>
<dbReference type="Proteomes" id="UP001595665">
    <property type="component" value="Unassembled WGS sequence"/>
</dbReference>
<gene>
    <name evidence="5" type="ORF">ACFOPH_06665</name>
</gene>
<dbReference type="InterPro" id="IPR011250">
    <property type="entry name" value="OMP/PagP_B-barrel"/>
</dbReference>
<dbReference type="SUPFAM" id="SSF56925">
    <property type="entry name" value="OMPA-like"/>
    <property type="match status" value="1"/>
</dbReference>
<protein>
    <submittedName>
        <fullName evidence="5">Outer membrane beta-barrel protein</fullName>
    </submittedName>
</protein>
<dbReference type="RefSeq" id="WP_312552777.1">
    <property type="nucleotide sequence ID" value="NZ_JBHRVV010000001.1"/>
</dbReference>
<evidence type="ECO:0000256" key="3">
    <source>
        <dbReference type="SAM" id="SignalP"/>
    </source>
</evidence>
<feature type="chain" id="PRO_5045848710" evidence="3">
    <location>
        <begin position="21"/>
        <end position="171"/>
    </location>
</feature>
<keyword evidence="6" id="KW-1185">Reference proteome</keyword>
<sequence>MFKKIAVAAALAIASSAAFAQQASQFYVGADVASTKVDGFERDEGAGLFVGYKFNQNIAVEAGWHQLADMNERGFGGNVNVKFEQTDISLIGTLPLSSGFSVYGRLGYNEVKAKLRGSIDGVRASESGTEDKVVYGAGLSYAFAPAIEGRLEVQKPHSDITKIAAGVAYHF</sequence>
<dbReference type="EMBL" id="JBHRVV010000001">
    <property type="protein sequence ID" value="MFC3457928.1"/>
    <property type="molecule type" value="Genomic_DNA"/>
</dbReference>
<evidence type="ECO:0000256" key="1">
    <source>
        <dbReference type="ARBA" id="ARBA00004442"/>
    </source>
</evidence>
<accession>A0ABV7PFI0</accession>
<reference evidence="6" key="1">
    <citation type="journal article" date="2019" name="Int. J. Syst. Evol. Microbiol.">
        <title>The Global Catalogue of Microorganisms (GCM) 10K type strain sequencing project: providing services to taxonomists for standard genome sequencing and annotation.</title>
        <authorList>
            <consortium name="The Broad Institute Genomics Platform"/>
            <consortium name="The Broad Institute Genome Sequencing Center for Infectious Disease"/>
            <person name="Wu L."/>
            <person name="Ma J."/>
        </authorList>
    </citation>
    <scope>NUCLEOTIDE SEQUENCE [LARGE SCALE GENOMIC DNA]</scope>
    <source>
        <strain evidence="6">CCM 7480</strain>
    </source>
</reference>
<evidence type="ECO:0000313" key="5">
    <source>
        <dbReference type="EMBL" id="MFC3457928.1"/>
    </source>
</evidence>
<name>A0ABV7PFI0_9BURK</name>
<proteinExistence type="predicted"/>
<keyword evidence="2 3" id="KW-0732">Signal</keyword>
<evidence type="ECO:0000256" key="2">
    <source>
        <dbReference type="ARBA" id="ARBA00022729"/>
    </source>
</evidence>
<dbReference type="InterPro" id="IPR027385">
    <property type="entry name" value="Beta-barrel_OMP"/>
</dbReference>
<comment type="caution">
    <text evidence="5">The sequence shown here is derived from an EMBL/GenBank/DDBJ whole genome shotgun (WGS) entry which is preliminary data.</text>
</comment>
<feature type="signal peptide" evidence="3">
    <location>
        <begin position="1"/>
        <end position="20"/>
    </location>
</feature>
<organism evidence="5 6">
    <name type="scientific">Massilia haematophila</name>
    <dbReference type="NCBI Taxonomy" id="457923"/>
    <lineage>
        <taxon>Bacteria</taxon>
        <taxon>Pseudomonadati</taxon>
        <taxon>Pseudomonadota</taxon>
        <taxon>Betaproteobacteria</taxon>
        <taxon>Burkholderiales</taxon>
        <taxon>Oxalobacteraceae</taxon>
        <taxon>Telluria group</taxon>
        <taxon>Massilia</taxon>
    </lineage>
</organism>
<feature type="domain" description="Outer membrane protein beta-barrel" evidence="4">
    <location>
        <begin position="6"/>
        <end position="171"/>
    </location>
</feature>
<dbReference type="Gene3D" id="2.40.160.20">
    <property type="match status" value="1"/>
</dbReference>